<dbReference type="SMART" id="SM00387">
    <property type="entry name" value="HATPase_c"/>
    <property type="match status" value="1"/>
</dbReference>
<dbReference type="InterPro" id="IPR036890">
    <property type="entry name" value="HATPase_C_sf"/>
</dbReference>
<dbReference type="PANTHER" id="PTHR43047:SF63">
    <property type="entry name" value="HISTIDINE KINASE"/>
    <property type="match status" value="1"/>
</dbReference>
<dbReference type="CDD" id="cd16922">
    <property type="entry name" value="HATPase_EvgS-ArcB-TorS-like"/>
    <property type="match status" value="1"/>
</dbReference>
<organism evidence="8 9">
    <name type="scientific">Magnetospirillum sulfuroxidans</name>
    <dbReference type="NCBI Taxonomy" id="611300"/>
    <lineage>
        <taxon>Bacteria</taxon>
        <taxon>Pseudomonadati</taxon>
        <taxon>Pseudomonadota</taxon>
        <taxon>Alphaproteobacteria</taxon>
        <taxon>Rhodospirillales</taxon>
        <taxon>Rhodospirillaceae</taxon>
        <taxon>Magnetospirillum</taxon>
    </lineage>
</organism>
<keyword evidence="4" id="KW-0808">Transferase</keyword>
<evidence type="ECO:0000313" key="8">
    <source>
        <dbReference type="EMBL" id="MBR9970452.1"/>
    </source>
</evidence>
<feature type="transmembrane region" description="Helical" evidence="6">
    <location>
        <begin position="275"/>
        <end position="294"/>
    </location>
</feature>
<dbReference type="SUPFAM" id="SSF55874">
    <property type="entry name" value="ATPase domain of HSP90 chaperone/DNA topoisomerase II/histidine kinase"/>
    <property type="match status" value="1"/>
</dbReference>
<evidence type="ECO:0000256" key="6">
    <source>
        <dbReference type="SAM" id="Phobius"/>
    </source>
</evidence>
<dbReference type="PANTHER" id="PTHR43047">
    <property type="entry name" value="TWO-COMPONENT HISTIDINE PROTEIN KINASE"/>
    <property type="match status" value="1"/>
</dbReference>
<keyword evidence="5 8" id="KW-0418">Kinase</keyword>
<protein>
    <recommendedName>
        <fullName evidence="2">histidine kinase</fullName>
        <ecNumber evidence="2">2.7.13.3</ecNumber>
    </recommendedName>
</protein>
<sequence length="834" mass="90771">MTSRLMAGGSLVAILLWFALDMFHSARIDAIVHANIGQQLDVQAEAGQARFQETLRTHFALTTFLSTSRPISELAAIALAQPASLEIPKPVRLGSLAILENPLGHSDISFMVMIDGNNRIRMLLTDNDGAPPIGLSRFLPSLPANSAYRAIVQKLGGEVYVISVHAIADTAARLVVFTRWDAGLIARTHGFVAGSDHVVVIADMVHDRVAASSDPQQVPPGTSLVDLDPDWLSASLEFPTHGGVDFLPAFVSLVSRSYVNSLAQPLLRQEREQRTVLAVTLIVLFMLVMVVLTIRLRQIIHQVAEVTASVTGSREPLFQRGDEMAALVRQVRILATEVRRSRVALGQEVAEKLRLNDEKMHVREENARLRLLQSVTERLRVGVVRMTANGPVAENKAMVEISQTCGGLSAFVETKKSHGTQELLVREPHGGERIFEILAADDIDDGLILVTDVTEQRRAEQMIHSLALFPAQNPYPVLRISSDGVILHANPASDPLLGEWGTGMGRAVPDEWLGIITEVLTTGRTIQAELPVAGRFLSLTLVPVSADSYVNIYAADVSDRVAVERQLALANEGLERRVIERTRDLLLAKEQAELASRTKTEFLATISHELRTPLNAIIGFSEVMAGAMFGPLGNGRYQGYAIDIVNSGRHLLAVINDILDVSKVEAGQMSLDIGPVDVPAMIDSAVRLVETRAQSGKLRLRSEIEPDLPVFHGDRRRCLQILVNLLSNAVKFTPEGGSVTVSAAHENTGICLRVTDTGIGMSESEIQLALEPFRQVDGSLSRQYEGTGLGLPLAKSMTELHGGTLIVSSRKGEGTEVMVWLPLEPLAADDNWQI</sequence>
<dbReference type="Gene3D" id="1.10.287.130">
    <property type="match status" value="1"/>
</dbReference>
<dbReference type="EC" id="2.7.13.3" evidence="2"/>
<evidence type="ECO:0000256" key="5">
    <source>
        <dbReference type="ARBA" id="ARBA00022777"/>
    </source>
</evidence>
<keyword evidence="3" id="KW-0597">Phosphoprotein</keyword>
<dbReference type="Proteomes" id="UP000680714">
    <property type="component" value="Unassembled WGS sequence"/>
</dbReference>
<comment type="catalytic activity">
    <reaction evidence="1">
        <text>ATP + protein L-histidine = ADP + protein N-phospho-L-histidine.</text>
        <dbReference type="EC" id="2.7.13.3"/>
    </reaction>
</comment>
<dbReference type="RefSeq" id="WP_211545944.1">
    <property type="nucleotide sequence ID" value="NZ_JAGTUF010000001.1"/>
</dbReference>
<dbReference type="Gene3D" id="3.30.565.10">
    <property type="entry name" value="Histidine kinase-like ATPase, C-terminal domain"/>
    <property type="match status" value="1"/>
</dbReference>
<keyword evidence="6" id="KW-0812">Transmembrane</keyword>
<accession>A0ABS5I8G8</accession>
<dbReference type="Pfam" id="PF02518">
    <property type="entry name" value="HATPase_c"/>
    <property type="match status" value="1"/>
</dbReference>
<dbReference type="Pfam" id="PF00512">
    <property type="entry name" value="HisKA"/>
    <property type="match status" value="1"/>
</dbReference>
<dbReference type="PROSITE" id="PS50109">
    <property type="entry name" value="HIS_KIN"/>
    <property type="match status" value="1"/>
</dbReference>
<proteinExistence type="predicted"/>
<evidence type="ECO:0000256" key="4">
    <source>
        <dbReference type="ARBA" id="ARBA00022679"/>
    </source>
</evidence>
<dbReference type="PRINTS" id="PR00344">
    <property type="entry name" value="BCTRLSENSOR"/>
</dbReference>
<dbReference type="GO" id="GO:0016301">
    <property type="term" value="F:kinase activity"/>
    <property type="evidence" value="ECO:0007669"/>
    <property type="project" value="UniProtKB-KW"/>
</dbReference>
<dbReference type="InterPro" id="IPR036097">
    <property type="entry name" value="HisK_dim/P_sf"/>
</dbReference>
<reference evidence="8 9" key="1">
    <citation type="submission" date="2021-04" db="EMBL/GenBank/DDBJ databases">
        <title>Magnetospirillum sulfuroxidans sp. nov., a facultative chemolithoautotrophic sulfur-oxidizing alphaproteobacterium isolated from freshwater sediment and proposals for Paramagetospirillum gen. nov., and Magnetospirillaceae fam. nov.</title>
        <authorList>
            <person name="Koziaeva V."/>
            <person name="Geelhoed J.S."/>
            <person name="Sorokin D.Y."/>
            <person name="Grouzdev D.S."/>
        </authorList>
    </citation>
    <scope>NUCLEOTIDE SEQUENCE [LARGE SCALE GENOMIC DNA]</scope>
    <source>
        <strain evidence="8 9">J10</strain>
    </source>
</reference>
<dbReference type="InterPro" id="IPR004358">
    <property type="entry name" value="Sig_transdc_His_kin-like_C"/>
</dbReference>
<keyword evidence="6" id="KW-1133">Transmembrane helix</keyword>
<dbReference type="InterPro" id="IPR003594">
    <property type="entry name" value="HATPase_dom"/>
</dbReference>
<dbReference type="SMART" id="SM00388">
    <property type="entry name" value="HisKA"/>
    <property type="match status" value="1"/>
</dbReference>
<evidence type="ECO:0000256" key="1">
    <source>
        <dbReference type="ARBA" id="ARBA00000085"/>
    </source>
</evidence>
<dbReference type="EMBL" id="JAGTUF010000001">
    <property type="protein sequence ID" value="MBR9970452.1"/>
    <property type="molecule type" value="Genomic_DNA"/>
</dbReference>
<keyword evidence="9" id="KW-1185">Reference proteome</keyword>
<dbReference type="InterPro" id="IPR005467">
    <property type="entry name" value="His_kinase_dom"/>
</dbReference>
<evidence type="ECO:0000259" key="7">
    <source>
        <dbReference type="PROSITE" id="PS50109"/>
    </source>
</evidence>
<gene>
    <name evidence="8" type="ORF">KEC16_01840</name>
</gene>
<evidence type="ECO:0000256" key="3">
    <source>
        <dbReference type="ARBA" id="ARBA00022553"/>
    </source>
</evidence>
<dbReference type="SUPFAM" id="SSF47384">
    <property type="entry name" value="Homodimeric domain of signal transducing histidine kinase"/>
    <property type="match status" value="1"/>
</dbReference>
<evidence type="ECO:0000256" key="2">
    <source>
        <dbReference type="ARBA" id="ARBA00012438"/>
    </source>
</evidence>
<evidence type="ECO:0000313" key="9">
    <source>
        <dbReference type="Proteomes" id="UP000680714"/>
    </source>
</evidence>
<feature type="domain" description="Histidine kinase" evidence="7">
    <location>
        <begin position="605"/>
        <end position="825"/>
    </location>
</feature>
<name>A0ABS5I8G8_9PROT</name>
<dbReference type="CDD" id="cd00082">
    <property type="entry name" value="HisKA"/>
    <property type="match status" value="1"/>
</dbReference>
<dbReference type="InterPro" id="IPR003661">
    <property type="entry name" value="HisK_dim/P_dom"/>
</dbReference>
<comment type="caution">
    <text evidence="8">The sequence shown here is derived from an EMBL/GenBank/DDBJ whole genome shotgun (WGS) entry which is preliminary data.</text>
</comment>
<keyword evidence="6" id="KW-0472">Membrane</keyword>